<reference evidence="3 4" key="1">
    <citation type="submission" date="2021-06" db="EMBL/GenBank/DDBJ databases">
        <authorList>
            <person name="Palmer J.M."/>
        </authorList>
    </citation>
    <scope>NUCLEOTIDE SEQUENCE [LARGE SCALE GENOMIC DNA]</scope>
    <source>
        <strain evidence="3 4">CL_MEX2019</strain>
        <tissue evidence="3">Muscle</tissue>
    </source>
</reference>
<dbReference type="Pfam" id="PF01390">
    <property type="entry name" value="SEA"/>
    <property type="match status" value="1"/>
</dbReference>
<dbReference type="SUPFAM" id="SSF82671">
    <property type="entry name" value="SEA domain"/>
    <property type="match status" value="1"/>
</dbReference>
<feature type="domain" description="SEA" evidence="2">
    <location>
        <begin position="39"/>
        <end position="153"/>
    </location>
</feature>
<evidence type="ECO:0000256" key="1">
    <source>
        <dbReference type="SAM" id="Phobius"/>
    </source>
</evidence>
<dbReference type="EMBL" id="JAHUTJ010034885">
    <property type="protein sequence ID" value="MED6278221.1"/>
    <property type="molecule type" value="Genomic_DNA"/>
</dbReference>
<dbReference type="Gene3D" id="3.30.70.960">
    <property type="entry name" value="SEA domain"/>
    <property type="match status" value="1"/>
</dbReference>
<evidence type="ECO:0000313" key="3">
    <source>
        <dbReference type="EMBL" id="MED6278221.1"/>
    </source>
</evidence>
<dbReference type="Proteomes" id="UP001352852">
    <property type="component" value="Unassembled WGS sequence"/>
</dbReference>
<sequence>MSRRLSSVEILLSIISSLLLICCIGLSVVSWISLTHKGAEEPLQLYGRIVITAGVEFSDELRNSSSKQFKSLAFDLQQLVSEAFIFSDLLRFYRFCQVQYFSPGSVVVTFDLWFTQLIDMKEVEQQLKAGLQITGGGALVIDINSIQITGKSVM</sequence>
<name>A0ABU7DUR1_9TELE</name>
<evidence type="ECO:0000313" key="4">
    <source>
        <dbReference type="Proteomes" id="UP001352852"/>
    </source>
</evidence>
<protein>
    <recommendedName>
        <fullName evidence="2">SEA domain-containing protein</fullName>
    </recommendedName>
</protein>
<dbReference type="PROSITE" id="PS50024">
    <property type="entry name" value="SEA"/>
    <property type="match status" value="1"/>
</dbReference>
<organism evidence="3 4">
    <name type="scientific">Characodon lateralis</name>
    <dbReference type="NCBI Taxonomy" id="208331"/>
    <lineage>
        <taxon>Eukaryota</taxon>
        <taxon>Metazoa</taxon>
        <taxon>Chordata</taxon>
        <taxon>Craniata</taxon>
        <taxon>Vertebrata</taxon>
        <taxon>Euteleostomi</taxon>
        <taxon>Actinopterygii</taxon>
        <taxon>Neopterygii</taxon>
        <taxon>Teleostei</taxon>
        <taxon>Neoteleostei</taxon>
        <taxon>Acanthomorphata</taxon>
        <taxon>Ovalentaria</taxon>
        <taxon>Atherinomorphae</taxon>
        <taxon>Cyprinodontiformes</taxon>
        <taxon>Goodeidae</taxon>
        <taxon>Characodon</taxon>
    </lineage>
</organism>
<keyword evidence="1" id="KW-1133">Transmembrane helix</keyword>
<comment type="caution">
    <text evidence="3">The sequence shown here is derived from an EMBL/GenBank/DDBJ whole genome shotgun (WGS) entry which is preliminary data.</text>
</comment>
<gene>
    <name evidence="3" type="ORF">CHARACLAT_021446</name>
</gene>
<proteinExistence type="predicted"/>
<keyword evidence="1" id="KW-0812">Transmembrane</keyword>
<feature type="transmembrane region" description="Helical" evidence="1">
    <location>
        <begin position="12"/>
        <end position="34"/>
    </location>
</feature>
<dbReference type="InterPro" id="IPR000082">
    <property type="entry name" value="SEA_dom"/>
</dbReference>
<accession>A0ABU7DUR1</accession>
<evidence type="ECO:0000259" key="2">
    <source>
        <dbReference type="PROSITE" id="PS50024"/>
    </source>
</evidence>
<keyword evidence="4" id="KW-1185">Reference proteome</keyword>
<dbReference type="InterPro" id="IPR036364">
    <property type="entry name" value="SEA_dom_sf"/>
</dbReference>
<keyword evidence="1" id="KW-0472">Membrane</keyword>